<accession>A0A368SSQ3</accession>
<dbReference type="AlphaFoldDB" id="A0A368SSQ3"/>
<feature type="compositionally biased region" description="Basic and acidic residues" evidence="1">
    <location>
        <begin position="51"/>
        <end position="62"/>
    </location>
</feature>
<reference evidence="2" key="1">
    <citation type="journal article" date="2012" name="Nat. Biotechnol.">
        <title>Reference genome sequence of the model plant Setaria.</title>
        <authorList>
            <person name="Bennetzen J.L."/>
            <person name="Schmutz J."/>
            <person name="Wang H."/>
            <person name="Percifield R."/>
            <person name="Hawkins J."/>
            <person name="Pontaroli A.C."/>
            <person name="Estep M."/>
            <person name="Feng L."/>
            <person name="Vaughn J.N."/>
            <person name="Grimwood J."/>
            <person name="Jenkins J."/>
            <person name="Barry K."/>
            <person name="Lindquist E."/>
            <person name="Hellsten U."/>
            <person name="Deshpande S."/>
            <person name="Wang X."/>
            <person name="Wu X."/>
            <person name="Mitros T."/>
            <person name="Triplett J."/>
            <person name="Yang X."/>
            <person name="Ye C.Y."/>
            <person name="Mauro-Herrera M."/>
            <person name="Wang L."/>
            <person name="Li P."/>
            <person name="Sharma M."/>
            <person name="Sharma R."/>
            <person name="Ronald P.C."/>
            <person name="Panaud O."/>
            <person name="Kellogg E.A."/>
            <person name="Brutnell T.P."/>
            <person name="Doust A.N."/>
            <person name="Tuskan G.A."/>
            <person name="Rokhsar D."/>
            <person name="Devos K.M."/>
        </authorList>
    </citation>
    <scope>NUCLEOTIDE SEQUENCE [LARGE SCALE GENOMIC DNA]</scope>
    <source>
        <strain evidence="2">Yugu1</strain>
    </source>
</reference>
<gene>
    <name evidence="2" type="ORF">SETIT_9G452200v2</name>
</gene>
<name>A0A368SSQ3_SETIT</name>
<dbReference type="EMBL" id="CM003536">
    <property type="protein sequence ID" value="RCV45415.1"/>
    <property type="molecule type" value="Genomic_DNA"/>
</dbReference>
<reference evidence="2" key="2">
    <citation type="submission" date="2015-07" db="EMBL/GenBank/DDBJ databases">
        <authorList>
            <person name="Noorani M."/>
        </authorList>
    </citation>
    <scope>NUCLEOTIDE SEQUENCE</scope>
    <source>
        <strain evidence="2">Yugu1</strain>
    </source>
</reference>
<feature type="region of interest" description="Disordered" evidence="1">
    <location>
        <begin position="24"/>
        <end position="96"/>
    </location>
</feature>
<organism evidence="2">
    <name type="scientific">Setaria italica</name>
    <name type="common">Foxtail millet</name>
    <name type="synonym">Panicum italicum</name>
    <dbReference type="NCBI Taxonomy" id="4555"/>
    <lineage>
        <taxon>Eukaryota</taxon>
        <taxon>Viridiplantae</taxon>
        <taxon>Streptophyta</taxon>
        <taxon>Embryophyta</taxon>
        <taxon>Tracheophyta</taxon>
        <taxon>Spermatophyta</taxon>
        <taxon>Magnoliopsida</taxon>
        <taxon>Liliopsida</taxon>
        <taxon>Poales</taxon>
        <taxon>Poaceae</taxon>
        <taxon>PACMAD clade</taxon>
        <taxon>Panicoideae</taxon>
        <taxon>Panicodae</taxon>
        <taxon>Paniceae</taxon>
        <taxon>Cenchrinae</taxon>
        <taxon>Setaria</taxon>
    </lineage>
</organism>
<evidence type="ECO:0000256" key="1">
    <source>
        <dbReference type="SAM" id="MobiDB-lite"/>
    </source>
</evidence>
<evidence type="ECO:0000313" key="2">
    <source>
        <dbReference type="EMBL" id="RCV45415.1"/>
    </source>
</evidence>
<protein>
    <submittedName>
        <fullName evidence="2">Uncharacterized protein</fullName>
    </submittedName>
</protein>
<sequence>MRAAGPLPLPLVDLGGRDRQCRLRGLTGVGGTPRRRRLGGYGSGMALAGSERAEDDGRRGRDTPCGAGPARGESRVSHSRHGPVRPQGGGGVGRSRFGRAVVDDACGGQRPAWA</sequence>
<proteinExistence type="predicted"/>